<evidence type="ECO:0000313" key="4">
    <source>
        <dbReference type="EMBL" id="EAR90901.2"/>
    </source>
</evidence>
<dbReference type="Gene3D" id="3.40.50.720">
    <property type="entry name" value="NAD(P)-binding Rossmann-like Domain"/>
    <property type="match status" value="1"/>
</dbReference>
<dbReference type="InterPro" id="IPR013154">
    <property type="entry name" value="ADH-like_N"/>
</dbReference>
<dbReference type="Proteomes" id="UP000009168">
    <property type="component" value="Unassembled WGS sequence"/>
</dbReference>
<dbReference type="OrthoDB" id="293876at2759"/>
<evidence type="ECO:0000259" key="3">
    <source>
        <dbReference type="SMART" id="SM00829"/>
    </source>
</evidence>
<dbReference type="InterPro" id="IPR020843">
    <property type="entry name" value="ER"/>
</dbReference>
<keyword evidence="5" id="KW-1185">Reference proteome</keyword>
<dbReference type="GeneID" id="7827773"/>
<evidence type="ECO:0000256" key="2">
    <source>
        <dbReference type="ARBA" id="ARBA00023002"/>
    </source>
</evidence>
<accession>I7MI56</accession>
<dbReference type="InterPro" id="IPR011032">
    <property type="entry name" value="GroES-like_sf"/>
</dbReference>
<dbReference type="Pfam" id="PF00107">
    <property type="entry name" value="ADH_zinc_N"/>
    <property type="match status" value="1"/>
</dbReference>
<sequence>MENSQMKCLSLEQFGQPLTFKQVDIPQPGQGEVLIQVEASPINPSDLLFLNGKYANSGFIPPCIPGFEGSGVVIKSGGGEEADSLLNKRVAFIFCKGAYAQYTVANSQTCLLIDDDVTFNQAASSFVNPLTVVGMLEVVKEAKVKTVVHSAAASALGRMMVRYFKNNGVEVINIVRRQEQVEILQKEGATIILNQNDQDFLPQLKKITTELNATIFFDAIAGSFTGEVLSQMPNNSTAYVYGLLSGEKSSVSPAELIFRNQFVKGFLLGTWLQSITPELKKQSIEKLQKLIKTDLKSEISKEYSLQDGQQAIEYYSKNMSQGKVLIKPQQ</sequence>
<dbReference type="GO" id="GO:0016651">
    <property type="term" value="F:oxidoreductase activity, acting on NAD(P)H"/>
    <property type="evidence" value="ECO:0007669"/>
    <property type="project" value="TreeGrafter"/>
</dbReference>
<dbReference type="InterPro" id="IPR013149">
    <property type="entry name" value="ADH-like_C"/>
</dbReference>
<evidence type="ECO:0000313" key="5">
    <source>
        <dbReference type="Proteomes" id="UP000009168"/>
    </source>
</evidence>
<keyword evidence="2" id="KW-0560">Oxidoreductase</keyword>
<evidence type="ECO:0000256" key="1">
    <source>
        <dbReference type="ARBA" id="ARBA00022857"/>
    </source>
</evidence>
<name>I7MI56_TETTS</name>
<dbReference type="SUPFAM" id="SSF51735">
    <property type="entry name" value="NAD(P)-binding Rossmann-fold domains"/>
    <property type="match status" value="1"/>
</dbReference>
<dbReference type="SUPFAM" id="SSF50129">
    <property type="entry name" value="GroES-like"/>
    <property type="match status" value="1"/>
</dbReference>
<dbReference type="GO" id="GO:0070402">
    <property type="term" value="F:NADPH binding"/>
    <property type="evidence" value="ECO:0007669"/>
    <property type="project" value="TreeGrafter"/>
</dbReference>
<gene>
    <name evidence="4" type="ORF">TTHERM_00145060</name>
</gene>
<feature type="domain" description="Enoyl reductase (ER)" evidence="3">
    <location>
        <begin position="15"/>
        <end position="326"/>
    </location>
</feature>
<dbReference type="PANTHER" id="PTHR48106">
    <property type="entry name" value="QUINONE OXIDOREDUCTASE PIG3-RELATED"/>
    <property type="match status" value="1"/>
</dbReference>
<dbReference type="Pfam" id="PF08240">
    <property type="entry name" value="ADH_N"/>
    <property type="match status" value="1"/>
</dbReference>
<dbReference type="Gene3D" id="3.90.180.10">
    <property type="entry name" value="Medium-chain alcohol dehydrogenases, catalytic domain"/>
    <property type="match status" value="1"/>
</dbReference>
<proteinExistence type="predicted"/>
<dbReference type="KEGG" id="tet:TTHERM_00145060"/>
<dbReference type="CDD" id="cd08291">
    <property type="entry name" value="ETR_like_1"/>
    <property type="match status" value="1"/>
</dbReference>
<dbReference type="SMART" id="SM00829">
    <property type="entry name" value="PKS_ER"/>
    <property type="match status" value="1"/>
</dbReference>
<reference evidence="5" key="1">
    <citation type="journal article" date="2006" name="PLoS Biol.">
        <title>Macronuclear genome sequence of the ciliate Tetrahymena thermophila, a model eukaryote.</title>
        <authorList>
            <person name="Eisen J.A."/>
            <person name="Coyne R.S."/>
            <person name="Wu M."/>
            <person name="Wu D."/>
            <person name="Thiagarajan M."/>
            <person name="Wortman J.R."/>
            <person name="Badger J.H."/>
            <person name="Ren Q."/>
            <person name="Amedeo P."/>
            <person name="Jones K.M."/>
            <person name="Tallon L.J."/>
            <person name="Delcher A.L."/>
            <person name="Salzberg S.L."/>
            <person name="Silva J.C."/>
            <person name="Haas B.J."/>
            <person name="Majoros W.H."/>
            <person name="Farzad M."/>
            <person name="Carlton J.M."/>
            <person name="Smith R.K. Jr."/>
            <person name="Garg J."/>
            <person name="Pearlman R.E."/>
            <person name="Karrer K.M."/>
            <person name="Sun L."/>
            <person name="Manning G."/>
            <person name="Elde N.C."/>
            <person name="Turkewitz A.P."/>
            <person name="Asai D.J."/>
            <person name="Wilkes D.E."/>
            <person name="Wang Y."/>
            <person name="Cai H."/>
            <person name="Collins K."/>
            <person name="Stewart B.A."/>
            <person name="Lee S.R."/>
            <person name="Wilamowska K."/>
            <person name="Weinberg Z."/>
            <person name="Ruzzo W.L."/>
            <person name="Wloga D."/>
            <person name="Gaertig J."/>
            <person name="Frankel J."/>
            <person name="Tsao C.-C."/>
            <person name="Gorovsky M.A."/>
            <person name="Keeling P.J."/>
            <person name="Waller R.F."/>
            <person name="Patron N.J."/>
            <person name="Cherry J.M."/>
            <person name="Stover N.A."/>
            <person name="Krieger C.J."/>
            <person name="del Toro C."/>
            <person name="Ryder H.F."/>
            <person name="Williamson S.C."/>
            <person name="Barbeau R.A."/>
            <person name="Hamilton E.P."/>
            <person name="Orias E."/>
        </authorList>
    </citation>
    <scope>NUCLEOTIDE SEQUENCE [LARGE SCALE GENOMIC DNA]</scope>
    <source>
        <strain evidence="5">SB210</strain>
    </source>
</reference>
<dbReference type="RefSeq" id="XP_001011146.2">
    <property type="nucleotide sequence ID" value="XM_001011146.2"/>
</dbReference>
<dbReference type="PANTHER" id="PTHR48106:SF18">
    <property type="entry name" value="QUINONE OXIDOREDUCTASE PIG3"/>
    <property type="match status" value="1"/>
</dbReference>
<dbReference type="InterPro" id="IPR036291">
    <property type="entry name" value="NAD(P)-bd_dom_sf"/>
</dbReference>
<protein>
    <submittedName>
        <fullName evidence="4">Zinc-binding dehydrogenase family oxidoreductase</fullName>
    </submittedName>
</protein>
<dbReference type="AlphaFoldDB" id="I7MI56"/>
<keyword evidence="1" id="KW-0521">NADP</keyword>
<dbReference type="InParanoid" id="I7MI56"/>
<dbReference type="EMBL" id="GG662793">
    <property type="protein sequence ID" value="EAR90901.2"/>
    <property type="molecule type" value="Genomic_DNA"/>
</dbReference>
<dbReference type="STRING" id="312017.I7MI56"/>
<organism evidence="4 5">
    <name type="scientific">Tetrahymena thermophila (strain SB210)</name>
    <dbReference type="NCBI Taxonomy" id="312017"/>
    <lineage>
        <taxon>Eukaryota</taxon>
        <taxon>Sar</taxon>
        <taxon>Alveolata</taxon>
        <taxon>Ciliophora</taxon>
        <taxon>Intramacronucleata</taxon>
        <taxon>Oligohymenophorea</taxon>
        <taxon>Hymenostomatida</taxon>
        <taxon>Tetrahymenina</taxon>
        <taxon>Tetrahymenidae</taxon>
        <taxon>Tetrahymena</taxon>
    </lineage>
</organism>